<dbReference type="PROSITE" id="PS50844">
    <property type="entry name" value="AFP_LIKE"/>
    <property type="match status" value="1"/>
</dbReference>
<feature type="domain" description="AFP-like" evidence="1">
    <location>
        <begin position="305"/>
        <end position="357"/>
    </location>
</feature>
<accession>A0A0A8J6B3</accession>
<dbReference type="InterPro" id="IPR051690">
    <property type="entry name" value="PseI-like"/>
</dbReference>
<proteinExistence type="predicted"/>
<dbReference type="EMBL" id="KP710597">
    <property type="protein sequence ID" value="AJR19449.1"/>
    <property type="molecule type" value="Genomic_DNA"/>
</dbReference>
<dbReference type="InterPro" id="IPR013974">
    <property type="entry name" value="SAF"/>
</dbReference>
<dbReference type="PANTHER" id="PTHR42966">
    <property type="entry name" value="N-ACETYLNEURAMINATE SYNTHASE"/>
    <property type="match status" value="1"/>
</dbReference>
<dbReference type="NCBIfam" id="TIGR03569">
    <property type="entry name" value="NeuB_NnaB"/>
    <property type="match status" value="1"/>
</dbReference>
<dbReference type="KEGG" id="ag:AJR19449"/>
<dbReference type="Pfam" id="PF03102">
    <property type="entry name" value="NeuB"/>
    <property type="match status" value="1"/>
</dbReference>
<evidence type="ECO:0000313" key="3">
    <source>
        <dbReference type="EMBL" id="BAQ01508.1"/>
    </source>
</evidence>
<dbReference type="PANTHER" id="PTHR42966:SF1">
    <property type="entry name" value="SIALIC ACID SYNTHASE"/>
    <property type="match status" value="1"/>
</dbReference>
<dbReference type="InterPro" id="IPR013785">
    <property type="entry name" value="Aldolase_TIM"/>
</dbReference>
<dbReference type="SUPFAM" id="SSF51269">
    <property type="entry name" value="AFP III-like domain"/>
    <property type="match status" value="1"/>
</dbReference>
<dbReference type="CDD" id="cd11615">
    <property type="entry name" value="SAF_NeuB_like"/>
    <property type="match status" value="1"/>
</dbReference>
<dbReference type="InterPro" id="IPR036732">
    <property type="entry name" value="AFP_Neu5c_C_sf"/>
</dbReference>
<dbReference type="GO" id="GO:0047444">
    <property type="term" value="F:N-acylneuraminate-9-phosphate synthase activity"/>
    <property type="evidence" value="ECO:0007669"/>
    <property type="project" value="TreeGrafter"/>
</dbReference>
<dbReference type="RefSeq" id="WP_053903563.1">
    <property type="nucleotide sequence ID" value="NZ_BHZP01000056.1"/>
</dbReference>
<name>A0A0A8J6B3_ECOLX</name>
<evidence type="ECO:0000259" key="1">
    <source>
        <dbReference type="PROSITE" id="PS50844"/>
    </source>
</evidence>
<dbReference type="InterPro" id="IPR057736">
    <property type="entry name" value="SAF_PseI/NeuA/NeuB"/>
</dbReference>
<dbReference type="Gene3D" id="3.90.1210.10">
    <property type="entry name" value="Antifreeze-like/N-acetylneuraminic acid synthase C-terminal domain"/>
    <property type="match status" value="1"/>
</dbReference>
<reference evidence="2" key="2">
    <citation type="submission" date="2015-01" db="EMBL/GenBank/DDBJ databases">
        <authorList>
            <person name="Xiang T."/>
            <person name="Song Y."/>
            <person name="Huang L."/>
            <person name="Wang B."/>
            <person name="Wu P."/>
        </authorList>
    </citation>
    <scope>NUCLEOTIDE SEQUENCE</scope>
    <source>
        <strain evidence="2">H 708b</strain>
    </source>
</reference>
<gene>
    <name evidence="2" type="primary">legI</name>
</gene>
<dbReference type="Pfam" id="PF08666">
    <property type="entry name" value="SAF"/>
    <property type="match status" value="1"/>
</dbReference>
<dbReference type="AlphaFoldDB" id="A0A0A8J6B3"/>
<dbReference type="Gene3D" id="3.20.20.70">
    <property type="entry name" value="Aldolase class I"/>
    <property type="match status" value="1"/>
</dbReference>
<dbReference type="GO" id="GO:0016051">
    <property type="term" value="P:carbohydrate biosynthetic process"/>
    <property type="evidence" value="ECO:0007669"/>
    <property type="project" value="InterPro"/>
</dbReference>
<dbReference type="SUPFAM" id="SSF51569">
    <property type="entry name" value="Aldolase"/>
    <property type="match status" value="1"/>
</dbReference>
<organism evidence="3">
    <name type="scientific">Escherichia coli</name>
    <dbReference type="NCBI Taxonomy" id="562"/>
    <lineage>
        <taxon>Bacteria</taxon>
        <taxon>Pseudomonadati</taxon>
        <taxon>Pseudomonadota</taxon>
        <taxon>Gammaproteobacteria</taxon>
        <taxon>Enterobacterales</taxon>
        <taxon>Enterobacteriaceae</taxon>
        <taxon>Escherichia</taxon>
    </lineage>
</organism>
<reference evidence="3" key="1">
    <citation type="journal article" date="2014" name="DNA Res.">
        <title>A complete view of the genetic diversity of the Escherichia coli O-antigen biosynthesis gene cluster.</title>
        <authorList>
            <person name="Iguchi A."/>
            <person name="Iyoda S."/>
            <person name="Kikuchi T."/>
            <person name="Ogura Y."/>
            <person name="Katsura K."/>
            <person name="Ohnishi M."/>
            <person name="Hayashi T."/>
            <person name="Thomson N.R."/>
        </authorList>
    </citation>
    <scope>NUCLEOTIDE SEQUENCE</scope>
    <source>
        <strain evidence="3">H708b</strain>
    </source>
</reference>
<protein>
    <submittedName>
        <fullName evidence="2">N,N'-diacetyllegionaminic acid synthase</fullName>
    </submittedName>
    <submittedName>
        <fullName evidence="3">Putative N-acetylneuraminic acid/N-acetylneuraminate synthase</fullName>
    </submittedName>
</protein>
<dbReference type="BioCyc" id="MetaCyc:MONOMER-19517"/>
<dbReference type="EMBL" id="AB812048">
    <property type="protein sequence ID" value="BAQ01508.1"/>
    <property type="molecule type" value="Genomic_DNA"/>
</dbReference>
<dbReference type="InterPro" id="IPR020007">
    <property type="entry name" value="NeuB/NeuA"/>
</dbReference>
<reference evidence="2" key="3">
    <citation type="journal article" date="2016" name="PLoS ONE">
        <title>Comparison of O-Antigen Gene Clusters of All O-Serogroups of Escherichia coli and Proposal for Adopting a New Nomenclature for O-Typing.</title>
        <authorList>
            <person name="DebRoy C."/>
            <person name="Fratamico P.M."/>
            <person name="Yan X."/>
            <person name="Baranzoni G."/>
            <person name="Liu Y."/>
            <person name="Needleman D.S."/>
            <person name="Tebbs R."/>
            <person name="O'Connell C.D."/>
            <person name="Allred A."/>
            <person name="Swimley M."/>
            <person name="Mwangi M."/>
            <person name="Kapur V."/>
            <person name="Raygoza Garay J.A."/>
            <person name="Roberts E.L."/>
            <person name="Katani R."/>
        </authorList>
    </citation>
    <scope>NUCLEOTIDE SEQUENCE</scope>
    <source>
        <strain evidence="2">H 708b</strain>
    </source>
</reference>
<dbReference type="InterPro" id="IPR013132">
    <property type="entry name" value="PseI/NeuA/B-like_N"/>
</dbReference>
<dbReference type="InterPro" id="IPR006190">
    <property type="entry name" value="SAF_AFP_Neu5Ac"/>
</dbReference>
<sequence>MTLIIAEAGVNHNGDEKLAFELVDAAYKAGADIVKFQTFKAKNLVTEQAKQADYQVANTQRQESQLAMLSRLELSWEAHHALVKHCEALGIEFLSTAFDSESLDFLVNDLGIKRLKLPSGELTNAPLVLEHARTGCDIIVSTGMATLSEIEAALGVIAFGYISSKDEKPCIEAFERAYATREGQKLLKEKVTILHCTTEYPAPMGEINLRAMDSLREAFDLPVGYSDHSEGIAIPVAAVARGAVIIEKHFTLDKNMEGPDHKASLEPDELAAMVKAIRQIEIALGNKVKAPTVSEIKNKSVARKSLVAAQKIRAGETFTASNVTIKRPGNGMSPYSYWDILEKISTKEYLPGDLIIE</sequence>
<evidence type="ECO:0000313" key="2">
    <source>
        <dbReference type="EMBL" id="AJR19449.1"/>
    </source>
</evidence>